<keyword evidence="4 8" id="KW-0819">tRNA processing</keyword>
<feature type="domain" description="Lysidine-tRNA(Ile) synthetase C-terminal" evidence="9">
    <location>
        <begin position="375"/>
        <end position="449"/>
    </location>
</feature>
<evidence type="ECO:0000256" key="7">
    <source>
        <dbReference type="ARBA" id="ARBA00048539"/>
    </source>
</evidence>
<dbReference type="PANTHER" id="PTHR43033">
    <property type="entry name" value="TRNA(ILE)-LYSIDINE SYNTHASE-RELATED"/>
    <property type="match status" value="1"/>
</dbReference>
<evidence type="ECO:0000256" key="6">
    <source>
        <dbReference type="ARBA" id="ARBA00022840"/>
    </source>
</evidence>
<comment type="domain">
    <text evidence="8">The N-terminal region contains the highly conserved SGGXDS motif, predicted to be a P-loop motif involved in ATP binding.</text>
</comment>
<dbReference type="RefSeq" id="WP_191154050.1">
    <property type="nucleotide sequence ID" value="NZ_JACWUN010000003.1"/>
</dbReference>
<dbReference type="SUPFAM" id="SSF52402">
    <property type="entry name" value="Adenine nucleotide alpha hydrolases-like"/>
    <property type="match status" value="1"/>
</dbReference>
<dbReference type="Proteomes" id="UP000632828">
    <property type="component" value="Unassembled WGS sequence"/>
</dbReference>
<dbReference type="EMBL" id="JACWUN010000003">
    <property type="protein sequence ID" value="MBD1399782.1"/>
    <property type="molecule type" value="Genomic_DNA"/>
</dbReference>
<evidence type="ECO:0000256" key="5">
    <source>
        <dbReference type="ARBA" id="ARBA00022741"/>
    </source>
</evidence>
<dbReference type="SUPFAM" id="SSF82829">
    <property type="entry name" value="MesJ substrate recognition domain-like"/>
    <property type="match status" value="1"/>
</dbReference>
<evidence type="ECO:0000256" key="8">
    <source>
        <dbReference type="HAMAP-Rule" id="MF_01161"/>
    </source>
</evidence>
<comment type="function">
    <text evidence="8">Ligates lysine onto the cytidine present at position 34 of the AUA codon-specific tRNA(Ile) that contains the anticodon CAU, in an ATP-dependent manner. Cytidine is converted to lysidine, thus changing the amino acid specificity of the tRNA from methionine to isoleucine.</text>
</comment>
<dbReference type="InterPro" id="IPR012795">
    <property type="entry name" value="tRNA_Ile_lys_synt_N"/>
</dbReference>
<proteinExistence type="inferred from homology"/>
<protein>
    <recommendedName>
        <fullName evidence="8">tRNA(Ile)-lysidine synthase</fullName>
        <ecNumber evidence="8">6.3.4.19</ecNumber>
    </recommendedName>
    <alternativeName>
        <fullName evidence="8">tRNA(Ile)-2-lysyl-cytidine synthase</fullName>
    </alternativeName>
    <alternativeName>
        <fullName evidence="8">tRNA(Ile)-lysidine synthetase</fullName>
    </alternativeName>
</protein>
<dbReference type="InterPro" id="IPR011063">
    <property type="entry name" value="TilS/TtcA_N"/>
</dbReference>
<keyword evidence="3 8" id="KW-0436">Ligase</keyword>
<dbReference type="InterPro" id="IPR014729">
    <property type="entry name" value="Rossmann-like_a/b/a_fold"/>
</dbReference>
<sequence length="450" mass="50819">MTGPCLEQAILKSLPDTVDSIVVAVSGGVDSVVLLHLLQRVAARCGLILRAVHLNHCMRPEADDDARFVEALCQQLNIPCHSESCNVAKLAQQGKISLEMAGRLARRRLLEQVAAETGAQLIALGHHRDDQLETLLLRLTRGTGISGLSGMAELDLPWWRPLLFCSRRQLLDYARRQSLSWREDASNLDPLFVRNRIRHQIVPRLKDINPQFAERMVVLSRQVAVEEDFWRYQIETHFPSIRVACDDGLRLQRSPLLGFHPALRLRLLRAALFEVRGHLHGIEAVHLQAIDDLLTGARSQAQLDLPGCWVARRYEHLWVRTAAPAMPPRYDVALQIPGEILLPDGRKLVATVVEQVEIETRHRVYVDQAVLDRPLTVRTWRPGDCFVPLGMTGHKRLKQLFSDLKIEKEERLRTPLVVAGETLLWVAGLQRSGFGVVTPLSVRPVRLELL</sequence>
<dbReference type="EC" id="6.3.4.19" evidence="8"/>
<evidence type="ECO:0000256" key="4">
    <source>
        <dbReference type="ARBA" id="ARBA00022694"/>
    </source>
</evidence>
<dbReference type="Pfam" id="PF09179">
    <property type="entry name" value="TilS"/>
    <property type="match status" value="1"/>
</dbReference>
<keyword evidence="11" id="KW-1185">Reference proteome</keyword>
<dbReference type="Pfam" id="PF11734">
    <property type="entry name" value="TilS_C"/>
    <property type="match status" value="1"/>
</dbReference>
<evidence type="ECO:0000256" key="2">
    <source>
        <dbReference type="ARBA" id="ARBA00022490"/>
    </source>
</evidence>
<dbReference type="NCBIfam" id="TIGR02433">
    <property type="entry name" value="lysidine_TilS_C"/>
    <property type="match status" value="1"/>
</dbReference>
<evidence type="ECO:0000313" key="10">
    <source>
        <dbReference type="EMBL" id="MBD1399782.1"/>
    </source>
</evidence>
<dbReference type="InterPro" id="IPR015262">
    <property type="entry name" value="tRNA_Ile_lys_synt_subst-bd"/>
</dbReference>
<comment type="caution">
    <text evidence="10">The sequence shown here is derived from an EMBL/GenBank/DDBJ whole genome shotgun (WGS) entry which is preliminary data.</text>
</comment>
<accession>A0A8J6UKQ4</accession>
<evidence type="ECO:0000259" key="9">
    <source>
        <dbReference type="SMART" id="SM00977"/>
    </source>
</evidence>
<evidence type="ECO:0000313" key="11">
    <source>
        <dbReference type="Proteomes" id="UP000632828"/>
    </source>
</evidence>
<dbReference type="AlphaFoldDB" id="A0A8J6UKQ4"/>
<dbReference type="CDD" id="cd01992">
    <property type="entry name" value="TilS_N"/>
    <property type="match status" value="1"/>
</dbReference>
<reference evidence="10" key="1">
    <citation type="submission" date="2020-09" db="EMBL/GenBank/DDBJ databases">
        <title>Pelobacter alkaliphilus sp. nov., a novel anaerobic arsenate-reducing bacterium from terrestrial mud volcano.</title>
        <authorList>
            <person name="Khomyakova M.A."/>
            <person name="Merkel A.Y."/>
            <person name="Slobodkin A.I."/>
        </authorList>
    </citation>
    <scope>NUCLEOTIDE SEQUENCE</scope>
    <source>
        <strain evidence="10">M08fum</strain>
    </source>
</reference>
<dbReference type="InterPro" id="IPR012094">
    <property type="entry name" value="tRNA_Ile_lys_synt"/>
</dbReference>
<dbReference type="GO" id="GO:0032267">
    <property type="term" value="F:tRNA(Ile)-lysidine synthase activity"/>
    <property type="evidence" value="ECO:0007669"/>
    <property type="project" value="UniProtKB-EC"/>
</dbReference>
<keyword evidence="2 8" id="KW-0963">Cytoplasm</keyword>
<evidence type="ECO:0000256" key="1">
    <source>
        <dbReference type="ARBA" id="ARBA00004496"/>
    </source>
</evidence>
<dbReference type="SMART" id="SM00977">
    <property type="entry name" value="TilS_C"/>
    <property type="match status" value="1"/>
</dbReference>
<dbReference type="NCBIfam" id="TIGR02432">
    <property type="entry name" value="lysidine_TilS_N"/>
    <property type="match status" value="1"/>
</dbReference>
<comment type="subcellular location">
    <subcellularLocation>
        <location evidence="1 8">Cytoplasm</location>
    </subcellularLocation>
</comment>
<dbReference type="Pfam" id="PF01171">
    <property type="entry name" value="ATP_bind_3"/>
    <property type="match status" value="1"/>
</dbReference>
<dbReference type="InterPro" id="IPR012796">
    <property type="entry name" value="Lysidine-tRNA-synth_C"/>
</dbReference>
<dbReference type="GO" id="GO:0006400">
    <property type="term" value="P:tRNA modification"/>
    <property type="evidence" value="ECO:0007669"/>
    <property type="project" value="UniProtKB-UniRule"/>
</dbReference>
<dbReference type="Gene3D" id="1.20.59.20">
    <property type="match status" value="1"/>
</dbReference>
<feature type="binding site" evidence="8">
    <location>
        <begin position="26"/>
        <end position="31"/>
    </location>
    <ligand>
        <name>ATP</name>
        <dbReference type="ChEBI" id="CHEBI:30616"/>
    </ligand>
</feature>
<keyword evidence="5 8" id="KW-0547">Nucleotide-binding</keyword>
<dbReference type="GO" id="GO:0005524">
    <property type="term" value="F:ATP binding"/>
    <property type="evidence" value="ECO:0007669"/>
    <property type="project" value="UniProtKB-UniRule"/>
</dbReference>
<dbReference type="GO" id="GO:0005737">
    <property type="term" value="C:cytoplasm"/>
    <property type="evidence" value="ECO:0007669"/>
    <property type="project" value="UniProtKB-SubCell"/>
</dbReference>
<evidence type="ECO:0000256" key="3">
    <source>
        <dbReference type="ARBA" id="ARBA00022598"/>
    </source>
</evidence>
<dbReference type="SUPFAM" id="SSF56037">
    <property type="entry name" value="PheT/TilS domain"/>
    <property type="match status" value="1"/>
</dbReference>
<organism evidence="10 11">
    <name type="scientific">Pelovirga terrestris</name>
    <dbReference type="NCBI Taxonomy" id="2771352"/>
    <lineage>
        <taxon>Bacteria</taxon>
        <taxon>Pseudomonadati</taxon>
        <taxon>Thermodesulfobacteriota</taxon>
        <taxon>Desulfuromonadia</taxon>
        <taxon>Geobacterales</taxon>
        <taxon>Geobacteraceae</taxon>
        <taxon>Pelovirga</taxon>
    </lineage>
</organism>
<gene>
    <name evidence="8 10" type="primary">tilS</name>
    <name evidence="10" type="ORF">ICT70_03770</name>
</gene>
<name>A0A8J6UKQ4_9BACT</name>
<dbReference type="HAMAP" id="MF_01161">
    <property type="entry name" value="tRNA_Ile_lys_synt"/>
    <property type="match status" value="1"/>
</dbReference>
<dbReference type="PANTHER" id="PTHR43033:SF1">
    <property type="entry name" value="TRNA(ILE)-LYSIDINE SYNTHASE-RELATED"/>
    <property type="match status" value="1"/>
</dbReference>
<keyword evidence="6 8" id="KW-0067">ATP-binding</keyword>
<comment type="similarity">
    <text evidence="8">Belongs to the tRNA(Ile)-lysidine synthase family.</text>
</comment>
<dbReference type="Gene3D" id="3.40.50.620">
    <property type="entry name" value="HUPs"/>
    <property type="match status" value="1"/>
</dbReference>
<comment type="catalytic activity">
    <reaction evidence="7 8">
        <text>cytidine(34) in tRNA(Ile2) + L-lysine + ATP = lysidine(34) in tRNA(Ile2) + AMP + diphosphate + H(+)</text>
        <dbReference type="Rhea" id="RHEA:43744"/>
        <dbReference type="Rhea" id="RHEA-COMP:10625"/>
        <dbReference type="Rhea" id="RHEA-COMP:10670"/>
        <dbReference type="ChEBI" id="CHEBI:15378"/>
        <dbReference type="ChEBI" id="CHEBI:30616"/>
        <dbReference type="ChEBI" id="CHEBI:32551"/>
        <dbReference type="ChEBI" id="CHEBI:33019"/>
        <dbReference type="ChEBI" id="CHEBI:82748"/>
        <dbReference type="ChEBI" id="CHEBI:83665"/>
        <dbReference type="ChEBI" id="CHEBI:456215"/>
        <dbReference type="EC" id="6.3.4.19"/>
    </reaction>
</comment>